<organism evidence="4 5">
    <name type="scientific">Nocardioides daphniae</name>
    <dbReference type="NCBI Taxonomy" id="402297"/>
    <lineage>
        <taxon>Bacteria</taxon>
        <taxon>Bacillati</taxon>
        <taxon>Actinomycetota</taxon>
        <taxon>Actinomycetes</taxon>
        <taxon>Propionibacteriales</taxon>
        <taxon>Nocardioidaceae</taxon>
        <taxon>Nocardioides</taxon>
    </lineage>
</organism>
<dbReference type="Pfam" id="PF26299">
    <property type="entry name" value="MurL_N"/>
    <property type="match status" value="1"/>
</dbReference>
<comment type="catalytic activity">
    <reaction evidence="1">
        <text>UDP-N-acetyl-alpha-D-muramoyl-L-alanyl-L-glutamate + ATP + H2O = UDP-N-acetyl-alpha-D-muramoyl-L-alanyl-D-glutamate + AMP + diphosphate + H(+)</text>
        <dbReference type="Rhea" id="RHEA:58812"/>
        <dbReference type="ChEBI" id="CHEBI:15377"/>
        <dbReference type="ChEBI" id="CHEBI:15378"/>
        <dbReference type="ChEBI" id="CHEBI:30616"/>
        <dbReference type="ChEBI" id="CHEBI:33019"/>
        <dbReference type="ChEBI" id="CHEBI:83900"/>
        <dbReference type="ChEBI" id="CHEBI:142725"/>
        <dbReference type="ChEBI" id="CHEBI:456215"/>
        <dbReference type="EC" id="5.1.1.23"/>
    </reaction>
</comment>
<comment type="pathway">
    <text evidence="1">Cell wall biogenesis; peptidoglycan biosynthesis.</text>
</comment>
<keyword evidence="1" id="KW-0133">Cell shape</keyword>
<keyword evidence="1" id="KW-0132">Cell division</keyword>
<dbReference type="EC" id="5.1.1.23" evidence="1"/>
<gene>
    <name evidence="1" type="primary">murL</name>
    <name evidence="4" type="ORF">GCM10007231_30120</name>
</gene>
<keyword evidence="1" id="KW-0961">Cell wall biogenesis/degradation</keyword>
<comment type="caution">
    <text evidence="4">The sequence shown here is derived from an EMBL/GenBank/DDBJ whole genome shotgun (WGS) entry which is preliminary data.</text>
</comment>
<evidence type="ECO:0000259" key="3">
    <source>
        <dbReference type="Pfam" id="PF26299"/>
    </source>
</evidence>
<feature type="domain" description="MurL C-terminal" evidence="2">
    <location>
        <begin position="330"/>
        <end position="432"/>
    </location>
</feature>
<keyword evidence="5" id="KW-1185">Reference proteome</keyword>
<dbReference type="Proteomes" id="UP000630594">
    <property type="component" value="Unassembled WGS sequence"/>
</dbReference>
<evidence type="ECO:0000259" key="2">
    <source>
        <dbReference type="Pfam" id="PF26298"/>
    </source>
</evidence>
<name>A0ABQ1QKE9_9ACTN</name>
<evidence type="ECO:0000313" key="5">
    <source>
        <dbReference type="Proteomes" id="UP000630594"/>
    </source>
</evidence>
<protein>
    <recommendedName>
        <fullName evidence="1">UDP-N-acetyl-alpha-D-muramoyl-L-alanyl-L-glutamate epimerase</fullName>
        <ecNumber evidence="1">5.1.1.23</ecNumber>
    </recommendedName>
    <alternativeName>
        <fullName evidence="1">UDP-MurNAc-L-Ala-L-Glu epimerase</fullName>
    </alternativeName>
</protein>
<dbReference type="InterPro" id="IPR043689">
    <property type="entry name" value="MurL"/>
</dbReference>
<accession>A0ABQ1QKE9</accession>
<comment type="function">
    <text evidence="1">Cell wall formation. Catalyzes epimerization of the terminal L-glutamate in UDP-N-acetyl-alpha-D-muramoyl-L-alanyl-L-glutamate.</text>
</comment>
<dbReference type="HAMAP" id="MF_02209">
    <property type="entry name" value="MurL"/>
    <property type="match status" value="1"/>
</dbReference>
<sequence length="470" mass="50261">MPDVPLRGQVAGSGAGTALRMLARMSWVLSTPGKSLVLEVLEPTVDGATIALRYRISHAEGAGGEPVELTERVTLPGDSAVTPSPGLLRLLALAAAPSYYKTCIPATVRVPGGLTATERTFVTEVLANGLGEFAYRNQVPQALRPRIEAPERAEEAPGAPAVSDPVRPLVAVGGGKDSIVTIESLRAMGVTPTLFSVNSYAPIEATARAAGLPLVVARRALDPLLFELNAAGALNGHVPVTAVNSVVGLLTAERLGLDAVVFSNEASSSFGNVAWGGIQVNHQWSKGIDFERLLAEASAASGVRYFSFLRPLTELAIMRRFGALTDYHSVFTSCNRAFHLDESRRRLWCGECPKCHFVFLCLSPFMGREALQGIFGGRDLFADPQQREGFLELLNAGGRMKPFECVGEPDECRAALTLVSRHPEWAGHPFFDDPDVAACLVDEASVEAAFGFSDDHLLPPSYEKAAREVL</sequence>
<feature type="domain" description="MurL N-terminal" evidence="3">
    <location>
        <begin position="49"/>
        <end position="308"/>
    </location>
</feature>
<keyword evidence="1" id="KW-0413">Isomerase</keyword>
<evidence type="ECO:0000256" key="1">
    <source>
        <dbReference type="HAMAP-Rule" id="MF_02209"/>
    </source>
</evidence>
<dbReference type="EMBL" id="BMCK01000005">
    <property type="protein sequence ID" value="GGD28584.1"/>
    <property type="molecule type" value="Genomic_DNA"/>
</dbReference>
<dbReference type="InterPro" id="IPR058741">
    <property type="entry name" value="MurL_C"/>
</dbReference>
<keyword evidence="1" id="KW-0573">Peptidoglycan synthesis</keyword>
<evidence type="ECO:0000313" key="4">
    <source>
        <dbReference type="EMBL" id="GGD28584.1"/>
    </source>
</evidence>
<reference evidence="5" key="1">
    <citation type="journal article" date="2019" name="Int. J. Syst. Evol. Microbiol.">
        <title>The Global Catalogue of Microorganisms (GCM) 10K type strain sequencing project: providing services to taxonomists for standard genome sequencing and annotation.</title>
        <authorList>
            <consortium name="The Broad Institute Genomics Platform"/>
            <consortium name="The Broad Institute Genome Sequencing Center for Infectious Disease"/>
            <person name="Wu L."/>
            <person name="Ma J."/>
        </authorList>
    </citation>
    <scope>NUCLEOTIDE SEQUENCE [LARGE SCALE GENOMIC DNA]</scope>
    <source>
        <strain evidence="5">CCM 7403</strain>
    </source>
</reference>
<comment type="similarity">
    <text evidence="1">Belongs to the MurL family.</text>
</comment>
<dbReference type="InterPro" id="IPR058740">
    <property type="entry name" value="MurL_N"/>
</dbReference>
<keyword evidence="1" id="KW-0131">Cell cycle</keyword>
<proteinExistence type="inferred from homology"/>
<dbReference type="Pfam" id="PF26298">
    <property type="entry name" value="MurL_epimerase_C"/>
    <property type="match status" value="1"/>
</dbReference>